<protein>
    <recommendedName>
        <fullName evidence="7">Zn(2)-C6 fungal-type domain-containing protein</fullName>
    </recommendedName>
</protein>
<evidence type="ECO:0000256" key="4">
    <source>
        <dbReference type="ARBA" id="ARBA00023242"/>
    </source>
</evidence>
<dbReference type="SMART" id="SM00066">
    <property type="entry name" value="GAL4"/>
    <property type="match status" value="1"/>
</dbReference>
<dbReference type="PANTHER" id="PTHR47424">
    <property type="entry name" value="REGULATORY PROTEIN GAL4"/>
    <property type="match status" value="1"/>
</dbReference>
<proteinExistence type="predicted"/>
<comment type="caution">
    <text evidence="8">The sequence shown here is derived from an EMBL/GenBank/DDBJ whole genome shotgun (WGS) entry which is preliminary data.</text>
</comment>
<sequence>MYVCSPVLLLSLILCFLVEPIARHSFPPSILSQQGKESAASRERIPIYFGPMFHNFHLVDPAHRRAESLPRRRGKVTRACERCRTLRIKCGEKKPCSQCMNDKVRCVFSSLPSAEEQEQEPTSLLLAGAGTEAPPVTNASSEDAAYHAASSNTPSTRVGMPDESNHSHLPVSSRLSSVVSNIAAIGEVTTMDESTQLDRPCYAFAKIDAFFTHARATSNASTGRATDNLEESHCGPFPDLPRTTVPMQSREAFAELLMENQQTYFLRLFWETYHPLVQVSDEFEFLSLLDLDRQQASEKQGAVKALTNCMTALGIQYGHGAGLVPRSLCLKHAVDVSLIGYEYFHRCRDQIASLNPLTLLAMRCYALMALYLLNANNFGEAYSLLGTAIRNGHRANLHQEPSGRSQPRDSTARRRIWWLLYMLDVRCSQQLGKPIAVQSCAVTCAIPSDGELATMPGNAQVCWKNLNVSTYFIHAVKLAVCSAEIRNLNLTSKLWENTSNVIDPEQQANTLASALGALEEWRNQLPKELLNPRKDAGFANSMSIEESPVVWYLGAPSWLHHQRLLLEIYYHNAYIMLQRPFICFARVADFSPIQHPQTDQHARSALKHAITMAIIIHDVCSLSDVLFGLREILHPLWNATMTVFAFVIAKPFCWRSLGARQSIHKALAVFEVFATTETFAAQAKEITQLLVLKLDHALANLGLRSNQSQDSGIAPSTMPQSSSDSSSSALNSADGVLQSRREGDTRQMGGEAVFMDEGFASWWGDLDIYSCTPIDYQDPIITSLGNESEDFRQE</sequence>
<dbReference type="InterPro" id="IPR036864">
    <property type="entry name" value="Zn2-C6_fun-type_DNA-bd_sf"/>
</dbReference>
<keyword evidence="4" id="KW-0539">Nucleus</keyword>
<dbReference type="PROSITE" id="PS00463">
    <property type="entry name" value="ZN2_CY6_FUNGAL_1"/>
    <property type="match status" value="1"/>
</dbReference>
<evidence type="ECO:0000256" key="1">
    <source>
        <dbReference type="ARBA" id="ARBA00022723"/>
    </source>
</evidence>
<dbReference type="EMBL" id="JBHFEH010000115">
    <property type="protein sequence ID" value="KAL2046545.1"/>
    <property type="molecule type" value="Genomic_DNA"/>
</dbReference>
<dbReference type="CDD" id="cd00067">
    <property type="entry name" value="GAL4"/>
    <property type="match status" value="1"/>
</dbReference>
<dbReference type="Pfam" id="PF04082">
    <property type="entry name" value="Fungal_trans"/>
    <property type="match status" value="1"/>
</dbReference>
<evidence type="ECO:0000313" key="9">
    <source>
        <dbReference type="Proteomes" id="UP001590951"/>
    </source>
</evidence>
<feature type="domain" description="Zn(2)-C6 fungal-type" evidence="7">
    <location>
        <begin position="79"/>
        <end position="108"/>
    </location>
</feature>
<feature type="region of interest" description="Disordered" evidence="5">
    <location>
        <begin position="222"/>
        <end position="241"/>
    </location>
</feature>
<name>A0ABR4AMV4_9LECA</name>
<dbReference type="CDD" id="cd12148">
    <property type="entry name" value="fungal_TF_MHR"/>
    <property type="match status" value="1"/>
</dbReference>
<evidence type="ECO:0000256" key="3">
    <source>
        <dbReference type="ARBA" id="ARBA00023163"/>
    </source>
</evidence>
<accession>A0ABR4AMV4</accession>
<gene>
    <name evidence="8" type="ORF">ABVK25_011760</name>
</gene>
<dbReference type="SMART" id="SM00906">
    <property type="entry name" value="Fungal_trans"/>
    <property type="match status" value="1"/>
</dbReference>
<keyword evidence="2" id="KW-0805">Transcription regulation</keyword>
<evidence type="ECO:0000259" key="7">
    <source>
        <dbReference type="PROSITE" id="PS50048"/>
    </source>
</evidence>
<dbReference type="InterPro" id="IPR001138">
    <property type="entry name" value="Zn2Cys6_DnaBD"/>
</dbReference>
<dbReference type="SUPFAM" id="SSF57701">
    <property type="entry name" value="Zn2/Cys6 DNA-binding domain"/>
    <property type="match status" value="1"/>
</dbReference>
<reference evidence="8 9" key="1">
    <citation type="submission" date="2024-09" db="EMBL/GenBank/DDBJ databases">
        <title>Rethinking Asexuality: The Enigmatic Case of Functional Sexual Genes in Lepraria (Stereocaulaceae).</title>
        <authorList>
            <person name="Doellman M."/>
            <person name="Sun Y."/>
            <person name="Barcenas-Pena A."/>
            <person name="Lumbsch H.T."/>
            <person name="Grewe F."/>
        </authorList>
    </citation>
    <scope>NUCLEOTIDE SEQUENCE [LARGE SCALE GENOMIC DNA]</scope>
    <source>
        <strain evidence="8 9">Grewe 0041</strain>
    </source>
</reference>
<dbReference type="Gene3D" id="4.10.240.10">
    <property type="entry name" value="Zn(2)-C6 fungal-type DNA-binding domain"/>
    <property type="match status" value="1"/>
</dbReference>
<dbReference type="InterPro" id="IPR051127">
    <property type="entry name" value="Fungal_SecMet_Regulators"/>
</dbReference>
<dbReference type="Pfam" id="PF00172">
    <property type="entry name" value="Zn_clus"/>
    <property type="match status" value="1"/>
</dbReference>
<dbReference type="InterPro" id="IPR007219">
    <property type="entry name" value="XnlR_reg_dom"/>
</dbReference>
<feature type="chain" id="PRO_5046460644" description="Zn(2)-C6 fungal-type domain-containing protein" evidence="6">
    <location>
        <begin position="24"/>
        <end position="794"/>
    </location>
</feature>
<dbReference type="PROSITE" id="PS50048">
    <property type="entry name" value="ZN2_CY6_FUNGAL_2"/>
    <property type="match status" value="1"/>
</dbReference>
<feature type="compositionally biased region" description="Low complexity" evidence="5">
    <location>
        <begin position="716"/>
        <end position="732"/>
    </location>
</feature>
<feature type="region of interest" description="Disordered" evidence="5">
    <location>
        <begin position="707"/>
        <end position="747"/>
    </location>
</feature>
<organism evidence="8 9">
    <name type="scientific">Lepraria finkii</name>
    <dbReference type="NCBI Taxonomy" id="1340010"/>
    <lineage>
        <taxon>Eukaryota</taxon>
        <taxon>Fungi</taxon>
        <taxon>Dikarya</taxon>
        <taxon>Ascomycota</taxon>
        <taxon>Pezizomycotina</taxon>
        <taxon>Lecanoromycetes</taxon>
        <taxon>OSLEUM clade</taxon>
        <taxon>Lecanoromycetidae</taxon>
        <taxon>Lecanorales</taxon>
        <taxon>Lecanorineae</taxon>
        <taxon>Stereocaulaceae</taxon>
        <taxon>Lepraria</taxon>
    </lineage>
</organism>
<feature type="signal peptide" evidence="6">
    <location>
        <begin position="1"/>
        <end position="23"/>
    </location>
</feature>
<keyword evidence="6" id="KW-0732">Signal</keyword>
<evidence type="ECO:0000256" key="5">
    <source>
        <dbReference type="SAM" id="MobiDB-lite"/>
    </source>
</evidence>
<keyword evidence="3" id="KW-0804">Transcription</keyword>
<keyword evidence="9" id="KW-1185">Reference proteome</keyword>
<dbReference type="Proteomes" id="UP001590951">
    <property type="component" value="Unassembled WGS sequence"/>
</dbReference>
<evidence type="ECO:0000256" key="2">
    <source>
        <dbReference type="ARBA" id="ARBA00023015"/>
    </source>
</evidence>
<evidence type="ECO:0000313" key="8">
    <source>
        <dbReference type="EMBL" id="KAL2046545.1"/>
    </source>
</evidence>
<evidence type="ECO:0000256" key="6">
    <source>
        <dbReference type="SAM" id="SignalP"/>
    </source>
</evidence>
<dbReference type="PANTHER" id="PTHR47424:SF12">
    <property type="entry name" value="TRANSCRIPTION FACTOR ASQA"/>
    <property type="match status" value="1"/>
</dbReference>
<feature type="region of interest" description="Disordered" evidence="5">
    <location>
        <begin position="129"/>
        <end position="171"/>
    </location>
</feature>
<keyword evidence="1" id="KW-0479">Metal-binding</keyword>